<keyword evidence="3" id="KW-1185">Reference proteome</keyword>
<dbReference type="GeneID" id="31012951"/>
<dbReference type="RefSeq" id="XP_020130902.1">
    <property type="nucleotide sequence ID" value="XM_020272692.1"/>
</dbReference>
<dbReference type="OrthoDB" id="5366256at2759"/>
<dbReference type="EMBL" id="MNUE01000021">
    <property type="protein sequence ID" value="OJD34642.1"/>
    <property type="molecule type" value="Genomic_DNA"/>
</dbReference>
<proteinExistence type="predicted"/>
<name>A0A1J9R338_9PEZI</name>
<feature type="compositionally biased region" description="Low complexity" evidence="1">
    <location>
        <begin position="64"/>
        <end position="75"/>
    </location>
</feature>
<dbReference type="AlphaFoldDB" id="A0A1J9R338"/>
<dbReference type="Gene3D" id="3.30.160.60">
    <property type="entry name" value="Classic Zinc Finger"/>
    <property type="match status" value="1"/>
</dbReference>
<protein>
    <submittedName>
        <fullName evidence="2">Transcription factor c2h2</fullName>
    </submittedName>
</protein>
<accession>A0A1J9R338</accession>
<evidence type="ECO:0000256" key="1">
    <source>
        <dbReference type="SAM" id="MobiDB-lite"/>
    </source>
</evidence>
<reference evidence="2 3" key="1">
    <citation type="submission" date="2016-10" db="EMBL/GenBank/DDBJ databases">
        <title>Proteomics and genomics reveal pathogen-plant mechanisms compatible with a hemibiotrophic lifestyle of Diplodia corticola.</title>
        <authorList>
            <person name="Fernandes I."/>
            <person name="De Jonge R."/>
            <person name="Van De Peer Y."/>
            <person name="Devreese B."/>
            <person name="Alves A."/>
            <person name="Esteves A.C."/>
        </authorList>
    </citation>
    <scope>NUCLEOTIDE SEQUENCE [LARGE SCALE GENOMIC DNA]</scope>
    <source>
        <strain evidence="2 3">CBS 112549</strain>
    </source>
</reference>
<feature type="compositionally biased region" description="Low complexity" evidence="1">
    <location>
        <begin position="29"/>
        <end position="43"/>
    </location>
</feature>
<feature type="compositionally biased region" description="Polar residues" evidence="1">
    <location>
        <begin position="129"/>
        <end position="156"/>
    </location>
</feature>
<gene>
    <name evidence="2" type="ORF">BKCO1_2100037</name>
</gene>
<organism evidence="2 3">
    <name type="scientific">Diplodia corticola</name>
    <dbReference type="NCBI Taxonomy" id="236234"/>
    <lineage>
        <taxon>Eukaryota</taxon>
        <taxon>Fungi</taxon>
        <taxon>Dikarya</taxon>
        <taxon>Ascomycota</taxon>
        <taxon>Pezizomycotina</taxon>
        <taxon>Dothideomycetes</taxon>
        <taxon>Dothideomycetes incertae sedis</taxon>
        <taxon>Botryosphaeriales</taxon>
        <taxon>Botryosphaeriaceae</taxon>
        <taxon>Diplodia</taxon>
    </lineage>
</organism>
<sequence length="354" mass="37273">MAAPRSSSRPDPETASDPRVSRHPRPSRRSFAPHSPSFPAASPLRGPSYPQHLLDPAFDGAAQDLDLLGPSSSLDFDYDLDPTQADQSCHRSPSHGEQDMSSLGFMMPSQYGSFPPPGPSYDPYGYAPDQTQQSSPQHQAYTQSSGAPSPYMQSYPSAVLRSSPGADYPSRHGSIASSTSGGYVPVSSDGSMPGASAQASPYPPIHPNISAPYGANYSTQPAQYGANAGYGVPYGQTPAAAAAAAAAPPMYAGAGAQYQAPYPAGSATDPSAQLGADRGVRVLNSRPKPQCWEHGCNGRQFSTFSNLLRHQREKSGTAAKSYCPRCGAEFTRTTARNGHMAHDKCKPRKSSDAS</sequence>
<dbReference type="Proteomes" id="UP000183809">
    <property type="component" value="Unassembled WGS sequence"/>
</dbReference>
<comment type="caution">
    <text evidence="2">The sequence shown here is derived from an EMBL/GenBank/DDBJ whole genome shotgun (WGS) entry which is preliminary data.</text>
</comment>
<evidence type="ECO:0000313" key="3">
    <source>
        <dbReference type="Proteomes" id="UP000183809"/>
    </source>
</evidence>
<feature type="region of interest" description="Disordered" evidence="1">
    <location>
        <begin position="1"/>
        <end position="203"/>
    </location>
</feature>
<evidence type="ECO:0000313" key="2">
    <source>
        <dbReference type="EMBL" id="OJD34642.1"/>
    </source>
</evidence>